<accession>A0ABN2XU41</accession>
<evidence type="ECO:0000313" key="4">
    <source>
        <dbReference type="Proteomes" id="UP001500166"/>
    </source>
</evidence>
<feature type="transmembrane region" description="Helical" evidence="2">
    <location>
        <begin position="111"/>
        <end position="134"/>
    </location>
</feature>
<keyword evidence="2" id="KW-0812">Transmembrane</keyword>
<organism evidence="3 4">
    <name type="scientific">Kocuria atrinae</name>
    <dbReference type="NCBI Taxonomy" id="592377"/>
    <lineage>
        <taxon>Bacteria</taxon>
        <taxon>Bacillati</taxon>
        <taxon>Actinomycetota</taxon>
        <taxon>Actinomycetes</taxon>
        <taxon>Micrococcales</taxon>
        <taxon>Micrococcaceae</taxon>
        <taxon>Kocuria</taxon>
    </lineage>
</organism>
<gene>
    <name evidence="3" type="ORF">GCM10009824_16600</name>
</gene>
<keyword evidence="2" id="KW-0472">Membrane</keyword>
<protein>
    <submittedName>
        <fullName evidence="3">Uncharacterized protein</fullName>
    </submittedName>
</protein>
<feature type="transmembrane region" description="Helical" evidence="2">
    <location>
        <begin position="29"/>
        <end position="52"/>
    </location>
</feature>
<dbReference type="EMBL" id="BAAAQA010000016">
    <property type="protein sequence ID" value="GAA2117275.1"/>
    <property type="molecule type" value="Genomic_DNA"/>
</dbReference>
<comment type="caution">
    <text evidence="3">The sequence shown here is derived from an EMBL/GenBank/DDBJ whole genome shotgun (WGS) entry which is preliminary data.</text>
</comment>
<evidence type="ECO:0000313" key="3">
    <source>
        <dbReference type="EMBL" id="GAA2117275.1"/>
    </source>
</evidence>
<name>A0ABN2XU41_9MICC</name>
<dbReference type="Proteomes" id="UP001500166">
    <property type="component" value="Unassembled WGS sequence"/>
</dbReference>
<keyword evidence="2" id="KW-1133">Transmembrane helix</keyword>
<feature type="transmembrane region" description="Helical" evidence="2">
    <location>
        <begin position="64"/>
        <end position="86"/>
    </location>
</feature>
<feature type="compositionally biased region" description="Basic and acidic residues" evidence="1">
    <location>
        <begin position="154"/>
        <end position="168"/>
    </location>
</feature>
<keyword evidence="4" id="KW-1185">Reference proteome</keyword>
<feature type="region of interest" description="Disordered" evidence="1">
    <location>
        <begin position="147"/>
        <end position="181"/>
    </location>
</feature>
<evidence type="ECO:0000256" key="1">
    <source>
        <dbReference type="SAM" id="MobiDB-lite"/>
    </source>
</evidence>
<reference evidence="3 4" key="1">
    <citation type="journal article" date="2019" name="Int. J. Syst. Evol. Microbiol.">
        <title>The Global Catalogue of Microorganisms (GCM) 10K type strain sequencing project: providing services to taxonomists for standard genome sequencing and annotation.</title>
        <authorList>
            <consortium name="The Broad Institute Genomics Platform"/>
            <consortium name="The Broad Institute Genome Sequencing Center for Infectious Disease"/>
            <person name="Wu L."/>
            <person name="Ma J."/>
        </authorList>
    </citation>
    <scope>NUCLEOTIDE SEQUENCE [LARGE SCALE GENOMIC DNA]</scope>
    <source>
        <strain evidence="3 4">JCM 15914</strain>
    </source>
</reference>
<proteinExistence type="predicted"/>
<sequence>MPTTMLIAAIVLVIWVVIGRFTVGALGPLTYVYAFGLGVPLMALHTVAAVLFARDAKFYPSESVSPRASLTAIGSWIVTALFGFFLPDSTPNGMESVFTALTGPNMSGISYGFANTFGVVSMAMAVALVLLALTDLRNTRRALRGEPLSEDELLDRMEAQDGQGEPRHAGGPAASSDSNRQ</sequence>
<evidence type="ECO:0000256" key="2">
    <source>
        <dbReference type="SAM" id="Phobius"/>
    </source>
</evidence>